<accession>A0ABW4J552</accession>
<dbReference type="RefSeq" id="WP_125714969.1">
    <property type="nucleotide sequence ID" value="NZ_JBHTOP010000004.1"/>
</dbReference>
<name>A0ABW4J552_9LACO</name>
<dbReference type="NCBIfam" id="NF033892">
    <property type="entry name" value="XcbB_CpsF_sero"/>
    <property type="match status" value="1"/>
</dbReference>
<proteinExistence type="predicted"/>
<protein>
    <submittedName>
        <fullName evidence="1">XcbB/CpsF family capsular polysaccharide biosynthesis protein</fullName>
    </submittedName>
</protein>
<keyword evidence="2" id="KW-1185">Reference proteome</keyword>
<comment type="caution">
    <text evidence="1">The sequence shown here is derived from an EMBL/GenBank/DDBJ whole genome shotgun (WGS) entry which is preliminary data.</text>
</comment>
<dbReference type="InterPro" id="IPR029058">
    <property type="entry name" value="AB_hydrolase_fold"/>
</dbReference>
<dbReference type="EMBL" id="JBHTOP010000004">
    <property type="protein sequence ID" value="MFD1671070.1"/>
    <property type="molecule type" value="Genomic_DNA"/>
</dbReference>
<gene>
    <name evidence="1" type="ORF">ACFQ5M_03045</name>
</gene>
<reference evidence="2" key="1">
    <citation type="journal article" date="2019" name="Int. J. Syst. Evol. Microbiol.">
        <title>The Global Catalogue of Microorganisms (GCM) 10K type strain sequencing project: providing services to taxonomists for standard genome sequencing and annotation.</title>
        <authorList>
            <consortium name="The Broad Institute Genomics Platform"/>
            <consortium name="The Broad Institute Genome Sequencing Center for Infectious Disease"/>
            <person name="Wu L."/>
            <person name="Ma J."/>
        </authorList>
    </citation>
    <scope>NUCLEOTIDE SEQUENCE [LARGE SCALE GENOMIC DNA]</scope>
    <source>
        <strain evidence="2">CCM 8896</strain>
    </source>
</reference>
<dbReference type="Gene3D" id="3.40.50.1820">
    <property type="entry name" value="alpha/beta hydrolase"/>
    <property type="match status" value="1"/>
</dbReference>
<evidence type="ECO:0000313" key="1">
    <source>
        <dbReference type="EMBL" id="MFD1671070.1"/>
    </source>
</evidence>
<organism evidence="1 2">
    <name type="scientific">Agrilactobacillus yilanensis</name>
    <dbReference type="NCBI Taxonomy" id="2485997"/>
    <lineage>
        <taxon>Bacteria</taxon>
        <taxon>Bacillati</taxon>
        <taxon>Bacillota</taxon>
        <taxon>Bacilli</taxon>
        <taxon>Lactobacillales</taxon>
        <taxon>Lactobacillaceae</taxon>
        <taxon>Agrilactobacillus</taxon>
    </lineage>
</organism>
<evidence type="ECO:0000313" key="2">
    <source>
        <dbReference type="Proteomes" id="UP001597267"/>
    </source>
</evidence>
<dbReference type="Proteomes" id="UP001597267">
    <property type="component" value="Unassembled WGS sequence"/>
</dbReference>
<sequence length="333" mass="37924">MKIKQYDATATNLDWTADKLIINTTIPQSLLALTTRFDAMRILYQELMNHDYIYYMFQGNKSYFIKRPLVGTLWQRQDLQQHGATFYTLQTIKAVAKNHLAPLRLLVLFSATPDEAQRLTSNIADRMLINNAALLAPQLLDNTMILSVMDLCRSSGSFYFDTPQYPDFEQDIGAMIIEVMQKYHIAKDDVVLYGQGRGGTAALYYGLCADYNAVSVNPVLTLTSFTAKNDTFFLNDSLPTNFLTKFEPFLTAPLTYPKILIATPMLNPDAKFYAELHHEKLQVMSLYNSLDTTLQSAMTHTVAAQVTWLNYLWLQSKHYLKVNQHIAKLSQAL</sequence>
<dbReference type="SUPFAM" id="SSF53474">
    <property type="entry name" value="alpha/beta-Hydrolases"/>
    <property type="match status" value="1"/>
</dbReference>